<evidence type="ECO:0000259" key="6">
    <source>
        <dbReference type="PROSITE" id="PS51194"/>
    </source>
</evidence>
<evidence type="ECO:0000256" key="3">
    <source>
        <dbReference type="ARBA" id="ARBA00022801"/>
    </source>
</evidence>
<dbReference type="Gene3D" id="1.20.120.1080">
    <property type="match status" value="1"/>
</dbReference>
<sequence>MECLIRELMRDPLLLKYSVVMVDEAHERSIHTDIIVGLLKKILKRRADLRVIVSSATLDAEAVRDFFNQDDSKGKSEEIATIITIEGRAFPVDVFYISSPVPDYVKATMETILKIHKHEKPGDILAFLTGQEEVEHVCALVREAAESMQRVTMQLLVLPMYASLTAKEQLKVFQRTPEKTRKVVIATNIAEASITINGITYVIDCGFVKLRAFNPDTGSDCLVVVPVSQASAEQRSGRAGRVRSGKSYRLYPEEEHAKLPAATVPEMQRSDLSTVLLLLKALGVSNVLRFNFLSKPPAQNMSRALDLLYALGAIDVDGKLTEQLGQQMAEFPLEPMFAKMLLESGKFECSEEILSIAAMLNIECVFTTPSIGKAKADRAKYQFSVEEGDHLTLLNVYESFIKKKKSARWCHENYLNYKGLMRVVDVRNQLKGLLQRFEIPLVSAEGDADRICRCIAAGFFANAARLHYTGEYRTVKDDLPIHVHPSSVLYALKPAQWVMFNEVLLTSRAYMRNVTAIDPRWLYELAPHYYQYGTEREIAAKRMKTGT</sequence>
<dbReference type="GeneID" id="106816055"/>
<dbReference type="PROSITE" id="PS51192">
    <property type="entry name" value="HELICASE_ATP_BIND_1"/>
    <property type="match status" value="1"/>
</dbReference>
<reference evidence="8" key="1">
    <citation type="submission" date="2025-08" db="UniProtKB">
        <authorList>
            <consortium name="RefSeq"/>
        </authorList>
    </citation>
    <scope>IDENTIFICATION</scope>
</reference>
<evidence type="ECO:0000256" key="4">
    <source>
        <dbReference type="ARBA" id="ARBA00022840"/>
    </source>
</evidence>
<dbReference type="SMART" id="SM00490">
    <property type="entry name" value="HELICc"/>
    <property type="match status" value="1"/>
</dbReference>
<keyword evidence="7" id="KW-1185">Reference proteome</keyword>
<keyword evidence="3" id="KW-0378">Hydrolase</keyword>
<dbReference type="PANTHER" id="PTHR18934:SF136">
    <property type="entry name" value="ATP-DEPENDENT RNA HELICASE DHX35-RELATED"/>
    <property type="match status" value="1"/>
</dbReference>
<dbReference type="EC" id="3.6.4.13" evidence="1"/>
<evidence type="ECO:0000313" key="8">
    <source>
        <dbReference type="RefSeq" id="XP_014676096.1"/>
    </source>
</evidence>
<dbReference type="InterPro" id="IPR048333">
    <property type="entry name" value="HA2_WH"/>
</dbReference>
<dbReference type="SUPFAM" id="SSF52540">
    <property type="entry name" value="P-loop containing nucleoside triphosphate hydrolases"/>
    <property type="match status" value="1"/>
</dbReference>
<feature type="domain" description="Helicase C-terminal" evidence="6">
    <location>
        <begin position="108"/>
        <end position="283"/>
    </location>
</feature>
<accession>A0ABM1EV75</accession>
<dbReference type="InterPro" id="IPR011709">
    <property type="entry name" value="DEAD-box_helicase_OB_fold"/>
</dbReference>
<proteinExistence type="predicted"/>
<gene>
    <name evidence="8" type="primary">LOC106816055</name>
</gene>
<dbReference type="PANTHER" id="PTHR18934">
    <property type="entry name" value="ATP-DEPENDENT RNA HELICASE"/>
    <property type="match status" value="1"/>
</dbReference>
<organism evidence="7 8">
    <name type="scientific">Priapulus caudatus</name>
    <name type="common">Priapulid worm</name>
    <dbReference type="NCBI Taxonomy" id="37621"/>
    <lineage>
        <taxon>Eukaryota</taxon>
        <taxon>Metazoa</taxon>
        <taxon>Ecdysozoa</taxon>
        <taxon>Scalidophora</taxon>
        <taxon>Priapulida</taxon>
        <taxon>Priapulimorpha</taxon>
        <taxon>Priapulimorphida</taxon>
        <taxon>Priapulidae</taxon>
        <taxon>Priapulus</taxon>
    </lineage>
</organism>
<dbReference type="InterPro" id="IPR007502">
    <property type="entry name" value="Helicase-assoc_dom"/>
</dbReference>
<dbReference type="InterPro" id="IPR014001">
    <property type="entry name" value="Helicase_ATP-bd"/>
</dbReference>
<dbReference type="InterPro" id="IPR027417">
    <property type="entry name" value="P-loop_NTPase"/>
</dbReference>
<dbReference type="RefSeq" id="XP_014676096.1">
    <property type="nucleotide sequence ID" value="XM_014820610.1"/>
</dbReference>
<keyword evidence="4" id="KW-0067">ATP-binding</keyword>
<dbReference type="PROSITE" id="PS51194">
    <property type="entry name" value="HELICASE_CTER"/>
    <property type="match status" value="1"/>
</dbReference>
<dbReference type="Pfam" id="PF04408">
    <property type="entry name" value="WHD_HA2"/>
    <property type="match status" value="1"/>
</dbReference>
<dbReference type="Pfam" id="PF00271">
    <property type="entry name" value="Helicase_C"/>
    <property type="match status" value="1"/>
</dbReference>
<dbReference type="CDD" id="cd18791">
    <property type="entry name" value="SF2_C_RHA"/>
    <property type="match status" value="1"/>
</dbReference>
<evidence type="ECO:0000256" key="2">
    <source>
        <dbReference type="ARBA" id="ARBA00022741"/>
    </source>
</evidence>
<dbReference type="Pfam" id="PF21010">
    <property type="entry name" value="HA2_C"/>
    <property type="match status" value="1"/>
</dbReference>
<dbReference type="Pfam" id="PF07717">
    <property type="entry name" value="OB_NTP_bind"/>
    <property type="match status" value="1"/>
</dbReference>
<dbReference type="InterPro" id="IPR001650">
    <property type="entry name" value="Helicase_C-like"/>
</dbReference>
<dbReference type="InterPro" id="IPR002464">
    <property type="entry name" value="DNA/RNA_helicase_DEAH_CS"/>
</dbReference>
<dbReference type="GO" id="GO:0004386">
    <property type="term" value="F:helicase activity"/>
    <property type="evidence" value="ECO:0007669"/>
    <property type="project" value="UniProtKB-KW"/>
</dbReference>
<feature type="domain" description="Helicase ATP-binding" evidence="5">
    <location>
        <begin position="1"/>
        <end position="76"/>
    </location>
</feature>
<evidence type="ECO:0000256" key="1">
    <source>
        <dbReference type="ARBA" id="ARBA00012552"/>
    </source>
</evidence>
<evidence type="ECO:0000259" key="5">
    <source>
        <dbReference type="PROSITE" id="PS51192"/>
    </source>
</evidence>
<dbReference type="PROSITE" id="PS00690">
    <property type="entry name" value="DEAH_ATP_HELICASE"/>
    <property type="match status" value="1"/>
</dbReference>
<dbReference type="Proteomes" id="UP000695022">
    <property type="component" value="Unplaced"/>
</dbReference>
<evidence type="ECO:0000313" key="7">
    <source>
        <dbReference type="Proteomes" id="UP000695022"/>
    </source>
</evidence>
<keyword evidence="8" id="KW-0347">Helicase</keyword>
<keyword evidence="2" id="KW-0547">Nucleotide-binding</keyword>
<dbReference type="Gene3D" id="3.40.50.300">
    <property type="entry name" value="P-loop containing nucleotide triphosphate hydrolases"/>
    <property type="match status" value="2"/>
</dbReference>
<name>A0ABM1EV75_PRICU</name>
<protein>
    <recommendedName>
        <fullName evidence="1">RNA helicase</fullName>
        <ecNumber evidence="1">3.6.4.13</ecNumber>
    </recommendedName>
</protein>
<dbReference type="SMART" id="SM00847">
    <property type="entry name" value="HA2"/>
    <property type="match status" value="1"/>
</dbReference>